<evidence type="ECO:0000256" key="7">
    <source>
        <dbReference type="ARBA" id="ARBA00022927"/>
    </source>
</evidence>
<gene>
    <name evidence="14" type="ORF">CAL15_02110</name>
</gene>
<dbReference type="InterPro" id="IPR049179">
    <property type="entry name" value="T2SSK_SAM-like_2nd"/>
</dbReference>
<dbReference type="GO" id="GO:0005886">
    <property type="term" value="C:plasma membrane"/>
    <property type="evidence" value="ECO:0007669"/>
    <property type="project" value="UniProtKB-SubCell"/>
</dbReference>
<dbReference type="NCBIfam" id="NF037980">
    <property type="entry name" value="T2SS_GspK"/>
    <property type="match status" value="1"/>
</dbReference>
<dbReference type="STRING" id="463040.CAL15_02110"/>
<evidence type="ECO:0000256" key="6">
    <source>
        <dbReference type="ARBA" id="ARBA00022692"/>
    </source>
</evidence>
<dbReference type="OrthoDB" id="5293133at2"/>
<feature type="domain" description="T2SS protein K first SAM-like" evidence="13">
    <location>
        <begin position="125"/>
        <end position="244"/>
    </location>
</feature>
<reference evidence="14 15" key="1">
    <citation type="submission" date="2017-05" db="EMBL/GenBank/DDBJ databases">
        <title>Complete and WGS of Bordetella genogroups.</title>
        <authorList>
            <person name="Spilker T."/>
            <person name="LiPuma J."/>
        </authorList>
    </citation>
    <scope>NUCLEOTIDE SEQUENCE [LARGE SCALE GENOMIC DNA]</scope>
    <source>
        <strain evidence="14 15">AU7206</strain>
    </source>
</reference>
<feature type="transmembrane region" description="Helical" evidence="11">
    <location>
        <begin position="27"/>
        <end position="48"/>
    </location>
</feature>
<keyword evidence="5 10" id="KW-0997">Cell inner membrane</keyword>
<dbReference type="RefSeq" id="WP_086077122.1">
    <property type="nucleotide sequence ID" value="NZ_CP021111.1"/>
</dbReference>
<organism evidence="14 15">
    <name type="scientific">Bordetella genomosp. 13</name>
    <dbReference type="NCBI Taxonomy" id="463040"/>
    <lineage>
        <taxon>Bacteria</taxon>
        <taxon>Pseudomonadati</taxon>
        <taxon>Pseudomonadota</taxon>
        <taxon>Betaproteobacteria</taxon>
        <taxon>Burkholderiales</taxon>
        <taxon>Alcaligenaceae</taxon>
        <taxon>Bordetella</taxon>
    </lineage>
</organism>
<keyword evidence="8 11" id="KW-1133">Transmembrane helix</keyword>
<evidence type="ECO:0000259" key="13">
    <source>
        <dbReference type="Pfam" id="PF21687"/>
    </source>
</evidence>
<dbReference type="Pfam" id="PF03934">
    <property type="entry name" value="T2SSK"/>
    <property type="match status" value="1"/>
</dbReference>
<dbReference type="GO" id="GO:0009306">
    <property type="term" value="P:protein secretion"/>
    <property type="evidence" value="ECO:0007669"/>
    <property type="project" value="InterPro"/>
</dbReference>
<keyword evidence="7" id="KW-0653">Protein transport</keyword>
<evidence type="ECO:0000256" key="4">
    <source>
        <dbReference type="ARBA" id="ARBA00022475"/>
    </source>
</evidence>
<accession>A0A1W6Z7R2</accession>
<keyword evidence="9 10" id="KW-0472">Membrane</keyword>
<dbReference type="EMBL" id="CP021111">
    <property type="protein sequence ID" value="ARP93285.1"/>
    <property type="molecule type" value="Genomic_DNA"/>
</dbReference>
<evidence type="ECO:0000256" key="5">
    <source>
        <dbReference type="ARBA" id="ARBA00022519"/>
    </source>
</evidence>
<sequence>MREPADERVAGLTRSCSGVPARPQRGMAVVSVLLIVAIIAILAAGLMATQATAIHTAQSEQSRAQARWLLRGEVARAQAALYQEMRQTPSTRLDGLWNRPVVGRVVGQFDGGVAQVYSEITDEQSKFNLRNLVSGGQVDADEAESFLRLCALIGLPQDQAMRVARRVVLSLVEASRTDGQVAPRTPAQIEEEKRAQAAAEQLGIATLPTREQAPRLRTLDDLVAVPGIERGTVEGLRPYVTILPHRTRLNANTTRPEVLAATIPGLSLDRARALLQARDSGQWFLHRGDFINRLQMRDMVSSAQVRVGVTSRWYRYSGALRTPRHTLLMQALIHDDKQVLPQVVWLREGA</sequence>
<evidence type="ECO:0000256" key="9">
    <source>
        <dbReference type="ARBA" id="ARBA00023136"/>
    </source>
</evidence>
<comment type="subcellular location">
    <subcellularLocation>
        <location evidence="1 10">Cell inner membrane</location>
    </subcellularLocation>
</comment>
<dbReference type="PANTHER" id="PTHR38831:SF1">
    <property type="entry name" value="TYPE II SECRETION SYSTEM PROTEIN K-RELATED"/>
    <property type="match status" value="1"/>
</dbReference>
<dbReference type="Proteomes" id="UP000194161">
    <property type="component" value="Chromosome"/>
</dbReference>
<evidence type="ECO:0000256" key="10">
    <source>
        <dbReference type="PIRNR" id="PIRNR002786"/>
    </source>
</evidence>
<evidence type="ECO:0000259" key="12">
    <source>
        <dbReference type="Pfam" id="PF03934"/>
    </source>
</evidence>
<keyword evidence="15" id="KW-1185">Reference proteome</keyword>
<proteinExistence type="inferred from homology"/>
<dbReference type="Pfam" id="PF21687">
    <property type="entry name" value="T2SSK_1st"/>
    <property type="match status" value="1"/>
</dbReference>
<dbReference type="InterPro" id="IPR049031">
    <property type="entry name" value="T2SSK_SAM-like_1st"/>
</dbReference>
<dbReference type="PIRSF" id="PIRSF002786">
    <property type="entry name" value="XcpX"/>
    <property type="match status" value="1"/>
</dbReference>
<evidence type="ECO:0000256" key="1">
    <source>
        <dbReference type="ARBA" id="ARBA00004533"/>
    </source>
</evidence>
<evidence type="ECO:0000313" key="15">
    <source>
        <dbReference type="Proteomes" id="UP000194161"/>
    </source>
</evidence>
<evidence type="ECO:0000256" key="3">
    <source>
        <dbReference type="ARBA" id="ARBA00022448"/>
    </source>
</evidence>
<evidence type="ECO:0000256" key="8">
    <source>
        <dbReference type="ARBA" id="ARBA00022989"/>
    </source>
</evidence>
<evidence type="ECO:0000256" key="11">
    <source>
        <dbReference type="SAM" id="Phobius"/>
    </source>
</evidence>
<dbReference type="InterPro" id="IPR005628">
    <property type="entry name" value="GspK"/>
</dbReference>
<dbReference type="Gene3D" id="3.30.1300.30">
    <property type="entry name" value="GSPII I/J protein-like"/>
    <property type="match status" value="1"/>
</dbReference>
<dbReference type="SUPFAM" id="SSF158544">
    <property type="entry name" value="GspK insert domain-like"/>
    <property type="match status" value="1"/>
</dbReference>
<evidence type="ECO:0000256" key="2">
    <source>
        <dbReference type="ARBA" id="ARBA00007246"/>
    </source>
</evidence>
<protein>
    <recommendedName>
        <fullName evidence="10">Type II secretion system protein K</fullName>
    </recommendedName>
</protein>
<dbReference type="SUPFAM" id="SSF54523">
    <property type="entry name" value="Pili subunits"/>
    <property type="match status" value="1"/>
</dbReference>
<feature type="domain" description="T2SS protein K second SAM-like" evidence="12">
    <location>
        <begin position="249"/>
        <end position="308"/>
    </location>
</feature>
<evidence type="ECO:0000313" key="14">
    <source>
        <dbReference type="EMBL" id="ARP93285.1"/>
    </source>
</evidence>
<dbReference type="AlphaFoldDB" id="A0A1W6Z7R2"/>
<dbReference type="Gene3D" id="1.10.40.60">
    <property type="entry name" value="EpsJ-like"/>
    <property type="match status" value="2"/>
</dbReference>
<keyword evidence="6 11" id="KW-0812">Transmembrane</keyword>
<dbReference type="InterPro" id="IPR038072">
    <property type="entry name" value="GspK_central_sf"/>
</dbReference>
<dbReference type="PANTHER" id="PTHR38831">
    <property type="entry name" value="TYPE II SECRETION SYSTEM PROTEIN K"/>
    <property type="match status" value="1"/>
</dbReference>
<keyword evidence="3 10" id="KW-0813">Transport</keyword>
<dbReference type="InterPro" id="IPR045584">
    <property type="entry name" value="Pilin-like"/>
</dbReference>
<comment type="similarity">
    <text evidence="2 10">Belongs to the GSP K family.</text>
</comment>
<name>A0A1W6Z7R2_9BORD</name>
<dbReference type="KEGG" id="bgm:CAL15_02110"/>
<keyword evidence="4 10" id="KW-1003">Cell membrane</keyword>